<proteinExistence type="predicted"/>
<reference evidence="1" key="1">
    <citation type="submission" date="2023-03" db="EMBL/GenBank/DDBJ databases">
        <title>Massive genome expansion in bonnet fungi (Mycena s.s.) driven by repeated elements and novel gene families across ecological guilds.</title>
        <authorList>
            <consortium name="Lawrence Berkeley National Laboratory"/>
            <person name="Harder C.B."/>
            <person name="Miyauchi S."/>
            <person name="Viragh M."/>
            <person name="Kuo A."/>
            <person name="Thoen E."/>
            <person name="Andreopoulos B."/>
            <person name="Lu D."/>
            <person name="Skrede I."/>
            <person name="Drula E."/>
            <person name="Henrissat B."/>
            <person name="Morin E."/>
            <person name="Kohler A."/>
            <person name="Barry K."/>
            <person name="LaButti K."/>
            <person name="Morin E."/>
            <person name="Salamov A."/>
            <person name="Lipzen A."/>
            <person name="Mereny Z."/>
            <person name="Hegedus B."/>
            <person name="Baldrian P."/>
            <person name="Stursova M."/>
            <person name="Weitz H."/>
            <person name="Taylor A."/>
            <person name="Grigoriev I.V."/>
            <person name="Nagy L.G."/>
            <person name="Martin F."/>
            <person name="Kauserud H."/>
        </authorList>
    </citation>
    <scope>NUCLEOTIDE SEQUENCE</scope>
    <source>
        <strain evidence="1">9144</strain>
    </source>
</reference>
<name>A0AAD6UML0_9AGAR</name>
<dbReference type="Proteomes" id="UP001219525">
    <property type="component" value="Unassembled WGS sequence"/>
</dbReference>
<evidence type="ECO:0000313" key="1">
    <source>
        <dbReference type="EMBL" id="KAJ7189734.1"/>
    </source>
</evidence>
<dbReference type="EMBL" id="JARJCW010000168">
    <property type="protein sequence ID" value="KAJ7189734.1"/>
    <property type="molecule type" value="Genomic_DNA"/>
</dbReference>
<protein>
    <submittedName>
        <fullName evidence="1">Uncharacterized protein</fullName>
    </submittedName>
</protein>
<sequence>MLTGVFIVLSWGNPDNTPFDDEFYSSKRCQRFKGGGGGEWLPRARERHDDPFDQCARGSFVPGHLDLSHGARPPPSLIFPDVDFRDAVQEYTAPRTCTIISVIDWAVAALSSGWAWETVTCSAINFNRLSNEDPNGRLTHLAGLLLDDIHSADLSHLPEKRPVMGQGESDVVTKGVSGFEIRIWGR</sequence>
<accession>A0AAD6UML0</accession>
<gene>
    <name evidence="1" type="ORF">GGX14DRAFT_607999</name>
</gene>
<evidence type="ECO:0000313" key="2">
    <source>
        <dbReference type="Proteomes" id="UP001219525"/>
    </source>
</evidence>
<comment type="caution">
    <text evidence="1">The sequence shown here is derived from an EMBL/GenBank/DDBJ whole genome shotgun (WGS) entry which is preliminary data.</text>
</comment>
<keyword evidence="2" id="KW-1185">Reference proteome</keyword>
<dbReference type="AlphaFoldDB" id="A0AAD6UML0"/>
<organism evidence="1 2">
    <name type="scientific">Mycena pura</name>
    <dbReference type="NCBI Taxonomy" id="153505"/>
    <lineage>
        <taxon>Eukaryota</taxon>
        <taxon>Fungi</taxon>
        <taxon>Dikarya</taxon>
        <taxon>Basidiomycota</taxon>
        <taxon>Agaricomycotina</taxon>
        <taxon>Agaricomycetes</taxon>
        <taxon>Agaricomycetidae</taxon>
        <taxon>Agaricales</taxon>
        <taxon>Marasmiineae</taxon>
        <taxon>Mycenaceae</taxon>
        <taxon>Mycena</taxon>
    </lineage>
</organism>